<protein>
    <submittedName>
        <fullName evidence="2">Uncharacterized protein</fullName>
    </submittedName>
</protein>
<dbReference type="AlphaFoldDB" id="A0A2Z2L805"/>
<reference evidence="2 3" key="2">
    <citation type="journal article" date="2019" name="BMC Genomics">
        <title>The Anaplasma ovis genome reveals a high proportion of pseudogenes.</title>
        <authorList>
            <person name="Liu Z."/>
            <person name="Peasley A.M."/>
            <person name="Yang J."/>
            <person name="Li Y."/>
            <person name="Guan G."/>
            <person name="Luo J."/>
            <person name="Yin H."/>
            <person name="Brayton K.A."/>
        </authorList>
    </citation>
    <scope>NUCLEOTIDE SEQUENCE [LARGE SCALE GENOMIC DNA]</scope>
    <source>
        <strain evidence="2 3">Haibei</strain>
    </source>
</reference>
<sequence length="71" mass="7593">MAKGGKVAKTASKNNPNQRKKGTSAKVYAGKAVRPVKYVDRDKGHVFMAAQFDDGNLVEGSDGVPVQWSSI</sequence>
<accession>A0A2Z2L805</accession>
<reference evidence="3" key="1">
    <citation type="submission" date="2018-06" db="EMBL/GenBank/DDBJ databases">
        <title>The Anaplasma ovis genome reveals a high proportion of pseudogenes.</title>
        <authorList>
            <person name="Liu Z."/>
            <person name="Peasley A.M."/>
            <person name="Yang J."/>
            <person name="Li Y."/>
            <person name="Guan G."/>
            <person name="Luo J."/>
            <person name="Yin H."/>
            <person name="Brayton K.A."/>
        </authorList>
    </citation>
    <scope>NUCLEOTIDE SEQUENCE [LARGE SCALE GENOMIC DNA]</scope>
    <source>
        <strain evidence="3">Haibei</strain>
    </source>
</reference>
<feature type="region of interest" description="Disordered" evidence="1">
    <location>
        <begin position="1"/>
        <end position="27"/>
    </location>
</feature>
<proteinExistence type="predicted"/>
<gene>
    <name evidence="2" type="ORF">AOV_02285</name>
</gene>
<dbReference type="OrthoDB" id="7165718at2"/>
<evidence type="ECO:0000313" key="3">
    <source>
        <dbReference type="Proteomes" id="UP000259762"/>
    </source>
</evidence>
<dbReference type="Proteomes" id="UP000259762">
    <property type="component" value="Chromosome"/>
</dbReference>
<dbReference type="KEGG" id="aoh:AOV_02285"/>
<keyword evidence="3" id="KW-1185">Reference proteome</keyword>
<evidence type="ECO:0000256" key="1">
    <source>
        <dbReference type="SAM" id="MobiDB-lite"/>
    </source>
</evidence>
<dbReference type="EMBL" id="CP015994">
    <property type="protein sequence ID" value="ASI47686.1"/>
    <property type="molecule type" value="Genomic_DNA"/>
</dbReference>
<dbReference type="RefSeq" id="WP_075138970.1">
    <property type="nucleotide sequence ID" value="NZ_CP015994.1"/>
</dbReference>
<evidence type="ECO:0000313" key="2">
    <source>
        <dbReference type="EMBL" id="ASI47686.1"/>
    </source>
</evidence>
<organism evidence="2 3">
    <name type="scientific">Anaplasma ovis str. Haibei</name>
    <dbReference type="NCBI Taxonomy" id="1248439"/>
    <lineage>
        <taxon>Bacteria</taxon>
        <taxon>Pseudomonadati</taxon>
        <taxon>Pseudomonadota</taxon>
        <taxon>Alphaproteobacteria</taxon>
        <taxon>Rickettsiales</taxon>
        <taxon>Anaplasmataceae</taxon>
        <taxon>Anaplasma</taxon>
    </lineage>
</organism>
<name>A0A2Z2L805_9RICK</name>